<evidence type="ECO:0000313" key="3">
    <source>
        <dbReference type="Proteomes" id="UP000243140"/>
    </source>
</evidence>
<evidence type="ECO:0000313" key="2">
    <source>
        <dbReference type="EMBL" id="ORA83690.1"/>
    </source>
</evidence>
<keyword evidence="1" id="KW-1133">Transmembrane helix</keyword>
<dbReference type="PANTHER" id="PTHR42305">
    <property type="entry name" value="MEMBRANE PROTEIN RV1733C-RELATED"/>
    <property type="match status" value="1"/>
</dbReference>
<organism evidence="2 3">
    <name type="scientific">Mycobacterium malmoense</name>
    <dbReference type="NCBI Taxonomy" id="1780"/>
    <lineage>
        <taxon>Bacteria</taxon>
        <taxon>Bacillati</taxon>
        <taxon>Actinomycetota</taxon>
        <taxon>Actinomycetes</taxon>
        <taxon>Mycobacteriales</taxon>
        <taxon>Mycobacteriaceae</taxon>
        <taxon>Mycobacterium</taxon>
    </lineage>
</organism>
<protein>
    <recommendedName>
        <fullName evidence="4">Transmembrane protein</fullName>
    </recommendedName>
</protein>
<feature type="transmembrane region" description="Helical" evidence="1">
    <location>
        <begin position="141"/>
        <end position="163"/>
    </location>
</feature>
<reference evidence="2 3" key="1">
    <citation type="submission" date="2017-02" db="EMBL/GenBank/DDBJ databases">
        <title>The new phylogeny of genus Mycobacterium.</title>
        <authorList>
            <person name="Tortoli E."/>
            <person name="Trovato A."/>
            <person name="Cirillo D.M."/>
        </authorList>
    </citation>
    <scope>NUCLEOTIDE SEQUENCE [LARGE SCALE GENOMIC DNA]</scope>
    <source>
        <strain evidence="2 3">IP1130001</strain>
    </source>
</reference>
<keyword evidence="3" id="KW-1185">Reference proteome</keyword>
<name>A0ABX3ST47_MYCMA</name>
<keyword evidence="1" id="KW-0812">Transmembrane</keyword>
<evidence type="ECO:0000256" key="1">
    <source>
        <dbReference type="SAM" id="Phobius"/>
    </source>
</evidence>
<sequence>METFTLDPRCWRVARIFGRNPLLRPADRIEALVVLIAVVASLVAIPVAGVVGAVAYGARERLCAQEARDRHVVTATVADARLDDSGTRMVQATWPATAGERTGTLRLTASVKAGERIQIWVDTDANPASPPTPAWRAVIDAVGMVAVILLIVGVGMAALVSAVRSRLDRARDAQWEREIRCLADDGGRTNR</sequence>
<keyword evidence="1" id="KW-0472">Membrane</keyword>
<proteinExistence type="predicted"/>
<gene>
    <name evidence="2" type="ORF">BST29_09145</name>
</gene>
<dbReference type="EMBL" id="MVHV01000007">
    <property type="protein sequence ID" value="ORA83690.1"/>
    <property type="molecule type" value="Genomic_DNA"/>
</dbReference>
<accession>A0ABX3ST47</accession>
<dbReference type="InterPro" id="IPR039708">
    <property type="entry name" value="MT1774/Rv1733c-like"/>
</dbReference>
<feature type="transmembrane region" description="Helical" evidence="1">
    <location>
        <begin position="32"/>
        <end position="56"/>
    </location>
</feature>
<evidence type="ECO:0008006" key="4">
    <source>
        <dbReference type="Google" id="ProtNLM"/>
    </source>
</evidence>
<dbReference type="PANTHER" id="PTHR42305:SF1">
    <property type="entry name" value="MEMBRANE PROTEIN RV1733C-RELATED"/>
    <property type="match status" value="1"/>
</dbReference>
<comment type="caution">
    <text evidence="2">The sequence shown here is derived from an EMBL/GenBank/DDBJ whole genome shotgun (WGS) entry which is preliminary data.</text>
</comment>
<dbReference type="RefSeq" id="WP_083010273.1">
    <property type="nucleotide sequence ID" value="NZ_CP060015.1"/>
</dbReference>
<dbReference type="Proteomes" id="UP000243140">
    <property type="component" value="Unassembled WGS sequence"/>
</dbReference>